<proteinExistence type="predicted"/>
<dbReference type="AlphaFoldDB" id="A0A5B7H8U7"/>
<feature type="compositionally biased region" description="Basic and acidic residues" evidence="1">
    <location>
        <begin position="1"/>
        <end position="41"/>
    </location>
</feature>
<gene>
    <name evidence="2" type="ORF">E2C01_060484</name>
</gene>
<feature type="compositionally biased region" description="Low complexity" evidence="1">
    <location>
        <begin position="70"/>
        <end position="84"/>
    </location>
</feature>
<accession>A0A5B7H8U7</accession>
<evidence type="ECO:0000313" key="2">
    <source>
        <dbReference type="EMBL" id="MPC66336.1"/>
    </source>
</evidence>
<keyword evidence="3" id="KW-1185">Reference proteome</keyword>
<protein>
    <submittedName>
        <fullName evidence="2">Uncharacterized protein</fullName>
    </submittedName>
</protein>
<evidence type="ECO:0000313" key="3">
    <source>
        <dbReference type="Proteomes" id="UP000324222"/>
    </source>
</evidence>
<name>A0A5B7H8U7_PORTR</name>
<reference evidence="2 3" key="1">
    <citation type="submission" date="2019-05" db="EMBL/GenBank/DDBJ databases">
        <title>Another draft genome of Portunus trituberculatus and its Hox gene families provides insights of decapod evolution.</title>
        <authorList>
            <person name="Jeong J.-H."/>
            <person name="Song I."/>
            <person name="Kim S."/>
            <person name="Choi T."/>
            <person name="Kim D."/>
            <person name="Ryu S."/>
            <person name="Kim W."/>
        </authorList>
    </citation>
    <scope>NUCLEOTIDE SEQUENCE [LARGE SCALE GENOMIC DNA]</scope>
    <source>
        <tissue evidence="2">Muscle</tissue>
    </source>
</reference>
<dbReference type="Proteomes" id="UP000324222">
    <property type="component" value="Unassembled WGS sequence"/>
</dbReference>
<feature type="compositionally biased region" description="Polar residues" evidence="1">
    <location>
        <begin position="43"/>
        <end position="65"/>
    </location>
</feature>
<sequence length="84" mass="9551">MKDKITTTRRSDVNDKQETNKYKEDDETRTRTRTRPRDEARTCITQQASRSCGHSTTATSRTSSPYLHLSSFSSSFSSSSSTHK</sequence>
<comment type="caution">
    <text evidence="2">The sequence shown here is derived from an EMBL/GenBank/DDBJ whole genome shotgun (WGS) entry which is preliminary data.</text>
</comment>
<dbReference type="EMBL" id="VSRR010024631">
    <property type="protein sequence ID" value="MPC66336.1"/>
    <property type="molecule type" value="Genomic_DNA"/>
</dbReference>
<evidence type="ECO:0000256" key="1">
    <source>
        <dbReference type="SAM" id="MobiDB-lite"/>
    </source>
</evidence>
<feature type="region of interest" description="Disordered" evidence="1">
    <location>
        <begin position="1"/>
        <end position="84"/>
    </location>
</feature>
<organism evidence="2 3">
    <name type="scientific">Portunus trituberculatus</name>
    <name type="common">Swimming crab</name>
    <name type="synonym">Neptunus trituberculatus</name>
    <dbReference type="NCBI Taxonomy" id="210409"/>
    <lineage>
        <taxon>Eukaryota</taxon>
        <taxon>Metazoa</taxon>
        <taxon>Ecdysozoa</taxon>
        <taxon>Arthropoda</taxon>
        <taxon>Crustacea</taxon>
        <taxon>Multicrustacea</taxon>
        <taxon>Malacostraca</taxon>
        <taxon>Eumalacostraca</taxon>
        <taxon>Eucarida</taxon>
        <taxon>Decapoda</taxon>
        <taxon>Pleocyemata</taxon>
        <taxon>Brachyura</taxon>
        <taxon>Eubrachyura</taxon>
        <taxon>Portunoidea</taxon>
        <taxon>Portunidae</taxon>
        <taxon>Portuninae</taxon>
        <taxon>Portunus</taxon>
    </lineage>
</organism>